<evidence type="ECO:0000313" key="2">
    <source>
        <dbReference type="Proteomes" id="UP001245184"/>
    </source>
</evidence>
<name>A0ABD5CB34_9BURK</name>
<accession>A0ABD5CB34</accession>
<reference evidence="1 2" key="1">
    <citation type="submission" date="2023-08" db="EMBL/GenBank/DDBJ databases">
        <title>Genome sequencing of plant associated microbes to promote plant fitness in Sorghum bicolor and Oryza sativa.</title>
        <authorList>
            <person name="Coleman-Derr D."/>
        </authorList>
    </citation>
    <scope>NUCLEOTIDE SEQUENCE [LARGE SCALE GENOMIC DNA]</scope>
    <source>
        <strain evidence="1 2">SLBN-33</strain>
    </source>
</reference>
<dbReference type="Proteomes" id="UP001245184">
    <property type="component" value="Unassembled WGS sequence"/>
</dbReference>
<dbReference type="RefSeq" id="WP_310030355.1">
    <property type="nucleotide sequence ID" value="NZ_JAVIZN010000002.1"/>
</dbReference>
<proteinExistence type="predicted"/>
<dbReference type="NCBIfam" id="NF041728">
    <property type="entry name" value="BPSL0761_fam"/>
    <property type="match status" value="1"/>
</dbReference>
<sequence>MTTPDERTRAVMETRWFLETLAGACEPIDVPGLVQSVAQGLLRHYPLDVDLMVSASAVPELWGNPSQRTRLIRLAVVCGTNHARQASGANKEPRTR</sequence>
<dbReference type="AlphaFoldDB" id="A0ABD5CB34"/>
<organism evidence="1 2">
    <name type="scientific">Paraburkholderia graminis</name>
    <dbReference type="NCBI Taxonomy" id="60548"/>
    <lineage>
        <taxon>Bacteria</taxon>
        <taxon>Pseudomonadati</taxon>
        <taxon>Pseudomonadota</taxon>
        <taxon>Betaproteobacteria</taxon>
        <taxon>Burkholderiales</taxon>
        <taxon>Burkholderiaceae</taxon>
        <taxon>Paraburkholderia</taxon>
    </lineage>
</organism>
<dbReference type="InterPro" id="IPR049723">
    <property type="entry name" value="BPSL0761-like"/>
</dbReference>
<evidence type="ECO:0000313" key="1">
    <source>
        <dbReference type="EMBL" id="MDR6202143.1"/>
    </source>
</evidence>
<comment type="caution">
    <text evidence="1">The sequence shown here is derived from an EMBL/GenBank/DDBJ whole genome shotgun (WGS) entry which is preliminary data.</text>
</comment>
<gene>
    <name evidence="1" type="ORF">QF025_000863</name>
</gene>
<dbReference type="EMBL" id="JAVIZN010000002">
    <property type="protein sequence ID" value="MDR6202143.1"/>
    <property type="molecule type" value="Genomic_DNA"/>
</dbReference>
<protein>
    <submittedName>
        <fullName evidence="1">Uncharacterized protein</fullName>
    </submittedName>
</protein>